<sequence>MVTRPSCRALPPIDDNPSPTYLDHAFAVMIGNYRDTPTSSPWLHGACKNNNNSDIAGHLWMLLGSKEVRKGAGYRLHGSARFVRKVRGG</sequence>
<reference evidence="1 2" key="1">
    <citation type="submission" date="2021-06" db="EMBL/GenBank/DDBJ databases">
        <title>Caerostris extrusa draft genome.</title>
        <authorList>
            <person name="Kono N."/>
            <person name="Arakawa K."/>
        </authorList>
    </citation>
    <scope>NUCLEOTIDE SEQUENCE [LARGE SCALE GENOMIC DNA]</scope>
</reference>
<gene>
    <name evidence="1" type="ORF">CEXT_421931</name>
</gene>
<proteinExistence type="predicted"/>
<comment type="caution">
    <text evidence="1">The sequence shown here is derived from an EMBL/GenBank/DDBJ whole genome shotgun (WGS) entry which is preliminary data.</text>
</comment>
<name>A0AAV4NCA5_CAEEX</name>
<dbReference type="AlphaFoldDB" id="A0AAV4NCA5"/>
<evidence type="ECO:0000313" key="2">
    <source>
        <dbReference type="Proteomes" id="UP001054945"/>
    </source>
</evidence>
<dbReference type="Proteomes" id="UP001054945">
    <property type="component" value="Unassembled WGS sequence"/>
</dbReference>
<dbReference type="EMBL" id="BPLR01003207">
    <property type="protein sequence ID" value="GIX82118.1"/>
    <property type="molecule type" value="Genomic_DNA"/>
</dbReference>
<evidence type="ECO:0000313" key="1">
    <source>
        <dbReference type="EMBL" id="GIX82118.1"/>
    </source>
</evidence>
<keyword evidence="2" id="KW-1185">Reference proteome</keyword>
<organism evidence="1 2">
    <name type="scientific">Caerostris extrusa</name>
    <name type="common">Bark spider</name>
    <name type="synonym">Caerostris bankana</name>
    <dbReference type="NCBI Taxonomy" id="172846"/>
    <lineage>
        <taxon>Eukaryota</taxon>
        <taxon>Metazoa</taxon>
        <taxon>Ecdysozoa</taxon>
        <taxon>Arthropoda</taxon>
        <taxon>Chelicerata</taxon>
        <taxon>Arachnida</taxon>
        <taxon>Araneae</taxon>
        <taxon>Araneomorphae</taxon>
        <taxon>Entelegynae</taxon>
        <taxon>Araneoidea</taxon>
        <taxon>Araneidae</taxon>
        <taxon>Caerostris</taxon>
    </lineage>
</organism>
<protein>
    <submittedName>
        <fullName evidence="1">Uncharacterized protein</fullName>
    </submittedName>
</protein>
<accession>A0AAV4NCA5</accession>